<proteinExistence type="predicted"/>
<accession>A0A1H2SU67</accession>
<dbReference type="STRING" id="589385.SAMN05421504_101347"/>
<dbReference type="AlphaFoldDB" id="A0A1H2SU67"/>
<dbReference type="Proteomes" id="UP000199515">
    <property type="component" value="Unassembled WGS sequence"/>
</dbReference>
<reference evidence="1 2" key="1">
    <citation type="submission" date="2016-10" db="EMBL/GenBank/DDBJ databases">
        <authorList>
            <person name="de Groot N.N."/>
        </authorList>
    </citation>
    <scope>NUCLEOTIDE SEQUENCE [LARGE SCALE GENOMIC DNA]</scope>
    <source>
        <strain evidence="1 2">CPCC 202699</strain>
    </source>
</reference>
<evidence type="ECO:0000313" key="1">
    <source>
        <dbReference type="EMBL" id="SDW35172.1"/>
    </source>
</evidence>
<organism evidence="1 2">
    <name type="scientific">Amycolatopsis xylanica</name>
    <dbReference type="NCBI Taxonomy" id="589385"/>
    <lineage>
        <taxon>Bacteria</taxon>
        <taxon>Bacillati</taxon>
        <taxon>Actinomycetota</taxon>
        <taxon>Actinomycetes</taxon>
        <taxon>Pseudonocardiales</taxon>
        <taxon>Pseudonocardiaceae</taxon>
        <taxon>Amycolatopsis</taxon>
    </lineage>
</organism>
<gene>
    <name evidence="1" type="ORF">SAMN05421504_101347</name>
</gene>
<keyword evidence="2" id="KW-1185">Reference proteome</keyword>
<sequence length="86" mass="9610">MAVADLLFALPRAMLTVARRVLTAVDAVPRIARALDDIHKSMAHVERLATFAAEELPELVYQLEAVQERLLDLEKAIREPPRHLGS</sequence>
<protein>
    <submittedName>
        <fullName evidence="1">Uncharacterized protein</fullName>
    </submittedName>
</protein>
<name>A0A1H2SU67_9PSEU</name>
<evidence type="ECO:0000313" key="2">
    <source>
        <dbReference type="Proteomes" id="UP000199515"/>
    </source>
</evidence>
<dbReference type="EMBL" id="FNON01000001">
    <property type="protein sequence ID" value="SDW35172.1"/>
    <property type="molecule type" value="Genomic_DNA"/>
</dbReference>